<dbReference type="OrthoDB" id="331948at2759"/>
<keyword evidence="7 11" id="KW-0564">Palmitate</keyword>
<comment type="similarity">
    <text evidence="11">Belongs to the DHHC palmitoyltransferase family. PFA4 subfamily.</text>
</comment>
<dbReference type="AlphaFoldDB" id="A0A9P7ZPX4"/>
<feature type="region of interest" description="Disordered" evidence="13">
    <location>
        <begin position="358"/>
        <end position="429"/>
    </location>
</feature>
<keyword evidence="9 11" id="KW-0012">Acyltransferase</keyword>
<comment type="caution">
    <text evidence="11">Lacks conserved residue(s) required for the propagation of feature annotation.</text>
</comment>
<dbReference type="GO" id="GO:0005789">
    <property type="term" value="C:endoplasmic reticulum membrane"/>
    <property type="evidence" value="ECO:0007669"/>
    <property type="project" value="UniProtKB-SubCell"/>
</dbReference>
<dbReference type="PROSITE" id="PS50216">
    <property type="entry name" value="DHHC"/>
    <property type="match status" value="1"/>
</dbReference>
<feature type="transmembrane region" description="Helical" evidence="11 12">
    <location>
        <begin position="172"/>
        <end position="197"/>
    </location>
</feature>
<sequence length="429" mass="49616">MVGFNDAPLIQSIAVPGVCLLIAFLGYFSQIVFRYSTTLEPGPPTTQETVTFNILLATLYYTYYQAVTVDPGRYVFQDAVIEVDEKKRWCKKCEAPKPPRAHHCRHCERCVPKMDHHCPWTRNCVSLTTFPHFLRFLVYTNLALWVLGRLLWHRYYSLWENRHMPAYLGPSLSALVALAIISLVHFVVTVALGIMLFTTLKSWVFNQTMIEGWEQDRHETIAERGGRDWWDVTGPGGEKFRFEKIEFPYDIGFFNNMSQAMGTSNVLWWFFPFAGNPAVGKNERGVGWEWEENGFNRQTGMWPPPDPEKIRRATRQWPAGRRDFAAELREVDESAEARKEAFRERQEADRRRKQAIVAELEEDEVDDDSGGDLDDVPYADDRAPGWTNSDGERLRDYGVDEDAEEGLDDDVPLGELLKRRKAHRQTDEH</sequence>
<dbReference type="Pfam" id="PF01529">
    <property type="entry name" value="DHHC"/>
    <property type="match status" value="1"/>
</dbReference>
<name>A0A9P7ZPX4_9HYPO</name>
<feature type="active site" description="S-palmitoyl cysteine intermediate" evidence="11">
    <location>
        <position position="118"/>
    </location>
</feature>
<evidence type="ECO:0000256" key="6">
    <source>
        <dbReference type="ARBA" id="ARBA00023136"/>
    </source>
</evidence>
<evidence type="ECO:0000259" key="14">
    <source>
        <dbReference type="Pfam" id="PF01529"/>
    </source>
</evidence>
<reference evidence="15" key="1">
    <citation type="journal article" date="2021" name="IMA Fungus">
        <title>Genomic characterization of three marine fungi, including Emericellopsis atlantica sp. nov. with signatures of a generalist lifestyle and marine biomass degradation.</title>
        <authorList>
            <person name="Hagestad O.C."/>
            <person name="Hou L."/>
            <person name="Andersen J.H."/>
            <person name="Hansen E.H."/>
            <person name="Altermark B."/>
            <person name="Li C."/>
            <person name="Kuhnert E."/>
            <person name="Cox R.J."/>
            <person name="Crous P.W."/>
            <person name="Spatafora J.W."/>
            <person name="Lail K."/>
            <person name="Amirebrahimi M."/>
            <person name="Lipzen A."/>
            <person name="Pangilinan J."/>
            <person name="Andreopoulos W."/>
            <person name="Hayes R.D."/>
            <person name="Ng V."/>
            <person name="Grigoriev I.V."/>
            <person name="Jackson S.A."/>
            <person name="Sutton T.D.S."/>
            <person name="Dobson A.D.W."/>
            <person name="Rama T."/>
        </authorList>
    </citation>
    <scope>NUCLEOTIDE SEQUENCE</scope>
    <source>
        <strain evidence="15">TS7</strain>
    </source>
</reference>
<dbReference type="InterPro" id="IPR039859">
    <property type="entry name" value="PFA4/ZDH16/20/ERF2-like"/>
</dbReference>
<keyword evidence="16" id="KW-1185">Reference proteome</keyword>
<feature type="compositionally biased region" description="Acidic residues" evidence="13">
    <location>
        <begin position="359"/>
        <end position="378"/>
    </location>
</feature>
<keyword evidence="2 11" id="KW-0808">Transferase</keyword>
<evidence type="ECO:0000256" key="3">
    <source>
        <dbReference type="ARBA" id="ARBA00022692"/>
    </source>
</evidence>
<dbReference type="EMBL" id="MU251249">
    <property type="protein sequence ID" value="KAG9256134.1"/>
    <property type="molecule type" value="Genomic_DNA"/>
</dbReference>
<keyword evidence="3 11" id="KW-0812">Transmembrane</keyword>
<proteinExistence type="inferred from homology"/>
<comment type="domain">
    <text evidence="11 12">The DHHC domain is required for palmitoyltransferase activity.</text>
</comment>
<gene>
    <name evidence="11" type="primary">PFA4</name>
    <name evidence="15" type="ORF">F5Z01DRAFT_539657</name>
</gene>
<dbReference type="EC" id="2.3.1.225" evidence="11"/>
<evidence type="ECO:0000256" key="1">
    <source>
        <dbReference type="ARBA" id="ARBA00004141"/>
    </source>
</evidence>
<dbReference type="InterPro" id="IPR033682">
    <property type="entry name" value="PFA4"/>
</dbReference>
<dbReference type="HAMAP" id="MF_03199">
    <property type="entry name" value="DHHC_PAT_PFA4"/>
    <property type="match status" value="1"/>
</dbReference>
<evidence type="ECO:0000256" key="13">
    <source>
        <dbReference type="SAM" id="MobiDB-lite"/>
    </source>
</evidence>
<comment type="function">
    <text evidence="11">Mediates the reversible addition of palmitate to target proteins, thereby regulating their membrane association and biological function.</text>
</comment>
<organism evidence="15 16">
    <name type="scientific">Emericellopsis atlantica</name>
    <dbReference type="NCBI Taxonomy" id="2614577"/>
    <lineage>
        <taxon>Eukaryota</taxon>
        <taxon>Fungi</taxon>
        <taxon>Dikarya</taxon>
        <taxon>Ascomycota</taxon>
        <taxon>Pezizomycotina</taxon>
        <taxon>Sordariomycetes</taxon>
        <taxon>Hypocreomycetidae</taxon>
        <taxon>Hypocreales</taxon>
        <taxon>Bionectriaceae</taxon>
        <taxon>Emericellopsis</taxon>
    </lineage>
</organism>
<evidence type="ECO:0000256" key="8">
    <source>
        <dbReference type="ARBA" id="ARBA00023288"/>
    </source>
</evidence>
<accession>A0A9P7ZPX4</accession>
<dbReference type="GO" id="GO:0019706">
    <property type="term" value="F:protein-cysteine S-palmitoyltransferase activity"/>
    <property type="evidence" value="ECO:0007669"/>
    <property type="project" value="UniProtKB-UniRule"/>
</dbReference>
<dbReference type="PANTHER" id="PTHR12246">
    <property type="entry name" value="PALMITOYLTRANSFERASE ZDHHC16"/>
    <property type="match status" value="1"/>
</dbReference>
<keyword evidence="5 11" id="KW-1133">Transmembrane helix</keyword>
<comment type="subcellular location">
    <subcellularLocation>
        <location evidence="11">Endoplasmic reticulum membrane</location>
        <topology evidence="11">Multi-pass membrane protein</topology>
    </subcellularLocation>
    <subcellularLocation>
        <location evidence="1">Membrane</location>
        <topology evidence="1">Multi-pass membrane protein</topology>
    </subcellularLocation>
</comment>
<dbReference type="InterPro" id="IPR001594">
    <property type="entry name" value="Palmitoyltrfase_DHHC"/>
</dbReference>
<evidence type="ECO:0000256" key="4">
    <source>
        <dbReference type="ARBA" id="ARBA00022824"/>
    </source>
</evidence>
<evidence type="ECO:0000313" key="15">
    <source>
        <dbReference type="EMBL" id="KAG9256134.1"/>
    </source>
</evidence>
<keyword evidence="4 11" id="KW-0256">Endoplasmic reticulum</keyword>
<evidence type="ECO:0000256" key="2">
    <source>
        <dbReference type="ARBA" id="ARBA00022679"/>
    </source>
</evidence>
<evidence type="ECO:0000256" key="11">
    <source>
        <dbReference type="HAMAP-Rule" id="MF_03199"/>
    </source>
</evidence>
<feature type="domain" description="Palmitoyltransferase DHHC" evidence="14">
    <location>
        <begin position="85"/>
        <end position="215"/>
    </location>
</feature>
<evidence type="ECO:0000256" key="12">
    <source>
        <dbReference type="RuleBase" id="RU079119"/>
    </source>
</evidence>
<dbReference type="Proteomes" id="UP000887229">
    <property type="component" value="Unassembled WGS sequence"/>
</dbReference>
<feature type="transmembrane region" description="Helical" evidence="11 12">
    <location>
        <begin position="133"/>
        <end position="152"/>
    </location>
</feature>
<keyword evidence="8 11" id="KW-0449">Lipoprotein</keyword>
<evidence type="ECO:0000256" key="5">
    <source>
        <dbReference type="ARBA" id="ARBA00022989"/>
    </source>
</evidence>
<comment type="catalytic activity">
    <reaction evidence="10 11 12">
        <text>L-cysteinyl-[protein] + hexadecanoyl-CoA = S-hexadecanoyl-L-cysteinyl-[protein] + CoA</text>
        <dbReference type="Rhea" id="RHEA:36683"/>
        <dbReference type="Rhea" id="RHEA-COMP:10131"/>
        <dbReference type="Rhea" id="RHEA-COMP:11032"/>
        <dbReference type="ChEBI" id="CHEBI:29950"/>
        <dbReference type="ChEBI" id="CHEBI:57287"/>
        <dbReference type="ChEBI" id="CHEBI:57379"/>
        <dbReference type="ChEBI" id="CHEBI:74151"/>
        <dbReference type="EC" id="2.3.1.225"/>
    </reaction>
</comment>
<keyword evidence="6 11" id="KW-0472">Membrane</keyword>
<comment type="caution">
    <text evidence="15">The sequence shown here is derived from an EMBL/GenBank/DDBJ whole genome shotgun (WGS) entry which is preliminary data.</text>
</comment>
<evidence type="ECO:0000256" key="10">
    <source>
        <dbReference type="ARBA" id="ARBA00048048"/>
    </source>
</evidence>
<evidence type="ECO:0000313" key="16">
    <source>
        <dbReference type="Proteomes" id="UP000887229"/>
    </source>
</evidence>
<feature type="transmembrane region" description="Helical" evidence="11 12">
    <location>
        <begin position="12"/>
        <end position="33"/>
    </location>
</feature>
<evidence type="ECO:0000256" key="7">
    <source>
        <dbReference type="ARBA" id="ARBA00023139"/>
    </source>
</evidence>
<feature type="region of interest" description="Disordered" evidence="13">
    <location>
        <begin position="295"/>
        <end position="316"/>
    </location>
</feature>
<feature type="compositionally biased region" description="Acidic residues" evidence="13">
    <location>
        <begin position="399"/>
        <end position="412"/>
    </location>
</feature>
<protein>
    <recommendedName>
        <fullName evidence="11">Palmitoyltransferase PFA4</fullName>
        <ecNumber evidence="11">2.3.1.225</ecNumber>
    </recommendedName>
    <alternativeName>
        <fullName evidence="11">Protein S-acyltransferase</fullName>
        <shortName evidence="11">PAT</shortName>
    </alternativeName>
    <alternativeName>
        <fullName evidence="11">Protein fatty acyltransferase 4</fullName>
    </alternativeName>
</protein>
<evidence type="ECO:0000256" key="9">
    <source>
        <dbReference type="ARBA" id="ARBA00023315"/>
    </source>
</evidence>